<evidence type="ECO:0000256" key="1">
    <source>
        <dbReference type="ARBA" id="ARBA00023186"/>
    </source>
</evidence>
<name>F7NJR5_9FIRM</name>
<sequence>MKKNADWIKDWLRWRGAIYRFIAQFYLEGPTDAFLDNTREANLMSVLAEDLSKEEFLRGCRLIAQDLTRSQEPEYKRALREDFKRLFVGPGHLEAPLWESVYRTEEKILFGEPTMAVRRFYQSSGAAIAKQNNEPEDHIGIELNFMARLCEEAIKFENLDEMIEGLDCQKRFLQEHLWQWVPAFCRVVLGAANTDMLRGLSIITREWVQHEAGELAAMLQTIQESEFRDSESS</sequence>
<dbReference type="Proteomes" id="UP000003240">
    <property type="component" value="Unassembled WGS sequence"/>
</dbReference>
<reference evidence="2 3" key="1">
    <citation type="journal article" date="2011" name="EMBO J.">
        <title>Structural diversity of bacterial flagellar motors.</title>
        <authorList>
            <person name="Chen S."/>
            <person name="Beeby M."/>
            <person name="Murphy G.E."/>
            <person name="Leadbetter J.R."/>
            <person name="Hendrixson D.R."/>
            <person name="Briegel A."/>
            <person name="Li Z."/>
            <person name="Shi J."/>
            <person name="Tocheva E.I."/>
            <person name="Muller A."/>
            <person name="Dobro M.J."/>
            <person name="Jensen G.J."/>
        </authorList>
    </citation>
    <scope>NUCLEOTIDE SEQUENCE [LARGE SCALE GENOMIC DNA]</scope>
    <source>
        <strain evidence="2 3">DSM 6540</strain>
    </source>
</reference>
<dbReference type="SUPFAM" id="SSF89155">
    <property type="entry name" value="TorD-like"/>
    <property type="match status" value="1"/>
</dbReference>
<dbReference type="EMBL" id="AFGF01000098">
    <property type="protein sequence ID" value="EGO63721.1"/>
    <property type="molecule type" value="Genomic_DNA"/>
</dbReference>
<dbReference type="eggNOG" id="COG3381">
    <property type="taxonomic scope" value="Bacteria"/>
</dbReference>
<keyword evidence="3" id="KW-1185">Reference proteome</keyword>
<proteinExistence type="predicted"/>
<dbReference type="InterPro" id="IPR050289">
    <property type="entry name" value="TorD/DmsD_chaperones"/>
</dbReference>
<protein>
    <submittedName>
        <fullName evidence="2">Cytoplasmic chaperone TorD</fullName>
    </submittedName>
</protein>
<dbReference type="AlphaFoldDB" id="F7NJR5"/>
<comment type="caution">
    <text evidence="2">The sequence shown here is derived from an EMBL/GenBank/DDBJ whole genome shotgun (WGS) entry which is preliminary data.</text>
</comment>
<dbReference type="STRING" id="1009370.ALO_11614"/>
<accession>F7NJR5</accession>
<dbReference type="InterPro" id="IPR036411">
    <property type="entry name" value="TorD-like_sf"/>
</dbReference>
<dbReference type="Gene3D" id="1.10.3480.10">
    <property type="entry name" value="TorD-like"/>
    <property type="match status" value="1"/>
</dbReference>
<evidence type="ECO:0000313" key="3">
    <source>
        <dbReference type="Proteomes" id="UP000003240"/>
    </source>
</evidence>
<keyword evidence="1" id="KW-0143">Chaperone</keyword>
<dbReference type="InterPro" id="IPR020945">
    <property type="entry name" value="DMSO/NO3_reduct_chaperone"/>
</dbReference>
<evidence type="ECO:0000313" key="2">
    <source>
        <dbReference type="EMBL" id="EGO63721.1"/>
    </source>
</evidence>
<dbReference type="PANTHER" id="PTHR34227:SF1">
    <property type="entry name" value="DIMETHYL SULFOXIDE REDUCTASE CHAPERONE-RELATED"/>
    <property type="match status" value="1"/>
</dbReference>
<dbReference type="PANTHER" id="PTHR34227">
    <property type="entry name" value="CHAPERONE PROTEIN YCDY"/>
    <property type="match status" value="1"/>
</dbReference>
<gene>
    <name evidence="2" type="ORF">ALO_11614</name>
</gene>
<dbReference type="RefSeq" id="WP_004095741.1">
    <property type="nucleotide sequence ID" value="NZ_AFGF01000098.1"/>
</dbReference>
<dbReference type="Pfam" id="PF02613">
    <property type="entry name" value="Nitrate_red_del"/>
    <property type="match status" value="1"/>
</dbReference>
<organism evidence="2 3">
    <name type="scientific">Acetonema longum DSM 6540</name>
    <dbReference type="NCBI Taxonomy" id="1009370"/>
    <lineage>
        <taxon>Bacteria</taxon>
        <taxon>Bacillati</taxon>
        <taxon>Bacillota</taxon>
        <taxon>Negativicutes</taxon>
        <taxon>Acetonemataceae</taxon>
        <taxon>Acetonema</taxon>
    </lineage>
</organism>